<dbReference type="EMBL" id="JAELUR010000017">
    <property type="protein sequence ID" value="KAG7422886.1"/>
    <property type="molecule type" value="Genomic_DNA"/>
</dbReference>
<feature type="region of interest" description="Disordered" evidence="1">
    <location>
        <begin position="61"/>
        <end position="86"/>
    </location>
</feature>
<sequence>MYDPARLLELICSHISCLSLIYNGPWIKCRNFLALFVRFYRRWNRQMLQLVPSDILRSPASEPSLKERAKPAGSARSNVMVRSQDA</sequence>
<dbReference type="Proteomes" id="UP000693942">
    <property type="component" value="Unassembled WGS sequence"/>
</dbReference>
<accession>A0A8J5UGM1</accession>
<name>A0A8J5UGM1_FUSOX</name>
<protein>
    <submittedName>
        <fullName evidence="2">Uncharacterized protein</fullName>
    </submittedName>
</protein>
<feature type="compositionally biased region" description="Polar residues" evidence="1">
    <location>
        <begin position="75"/>
        <end position="86"/>
    </location>
</feature>
<gene>
    <name evidence="2" type="ORF">Forpi1262_v016139</name>
</gene>
<evidence type="ECO:0000256" key="1">
    <source>
        <dbReference type="SAM" id="MobiDB-lite"/>
    </source>
</evidence>
<dbReference type="AlphaFoldDB" id="A0A8J5UGM1"/>
<reference evidence="2" key="1">
    <citation type="submission" date="2021-04" db="EMBL/GenBank/DDBJ databases">
        <title>First draft genome resource for Brassicaceae pathogens Fusarium oxysporum f. sp. raphani and Fusarium oxysporum f. sp. rapae.</title>
        <authorList>
            <person name="Asai S."/>
        </authorList>
    </citation>
    <scope>NUCLEOTIDE SEQUENCE</scope>
    <source>
        <strain evidence="2">Tf1262</strain>
    </source>
</reference>
<comment type="caution">
    <text evidence="2">The sequence shown here is derived from an EMBL/GenBank/DDBJ whole genome shotgun (WGS) entry which is preliminary data.</text>
</comment>
<evidence type="ECO:0000313" key="3">
    <source>
        <dbReference type="Proteomes" id="UP000693942"/>
    </source>
</evidence>
<organism evidence="2 3">
    <name type="scientific">Fusarium oxysporum f. sp. raphani</name>
    <dbReference type="NCBI Taxonomy" id="96318"/>
    <lineage>
        <taxon>Eukaryota</taxon>
        <taxon>Fungi</taxon>
        <taxon>Dikarya</taxon>
        <taxon>Ascomycota</taxon>
        <taxon>Pezizomycotina</taxon>
        <taxon>Sordariomycetes</taxon>
        <taxon>Hypocreomycetidae</taxon>
        <taxon>Hypocreales</taxon>
        <taxon>Nectriaceae</taxon>
        <taxon>Fusarium</taxon>
        <taxon>Fusarium oxysporum species complex</taxon>
    </lineage>
</organism>
<proteinExistence type="predicted"/>
<evidence type="ECO:0000313" key="2">
    <source>
        <dbReference type="EMBL" id="KAG7422886.1"/>
    </source>
</evidence>